<organism evidence="2 3">
    <name type="scientific">Lactococcus garvieae DCC43</name>
    <dbReference type="NCBI Taxonomy" id="1231377"/>
    <lineage>
        <taxon>Bacteria</taxon>
        <taxon>Bacillati</taxon>
        <taxon>Bacillota</taxon>
        <taxon>Bacilli</taxon>
        <taxon>Lactobacillales</taxon>
        <taxon>Streptococcaceae</taxon>
        <taxon>Lactococcus</taxon>
    </lineage>
</organism>
<dbReference type="InterPro" id="IPR008964">
    <property type="entry name" value="Invasin/intimin_cell_adhesion"/>
</dbReference>
<proteinExistence type="predicted"/>
<dbReference type="PATRIC" id="fig|1231377.3.peg.2191"/>
<evidence type="ECO:0000259" key="1">
    <source>
        <dbReference type="SMART" id="SM00635"/>
    </source>
</evidence>
<accession>K2QA86</accession>
<protein>
    <submittedName>
        <fullName evidence="2">Putative phage protein</fullName>
    </submittedName>
</protein>
<feature type="domain" description="BIG2" evidence="1">
    <location>
        <begin position="2"/>
        <end position="73"/>
    </location>
</feature>
<dbReference type="SUPFAM" id="SSF49373">
    <property type="entry name" value="Invasin/intimin cell-adhesion fragments"/>
    <property type="match status" value="1"/>
</dbReference>
<dbReference type="Proteomes" id="UP000006787">
    <property type="component" value="Unassembled WGS sequence"/>
</dbReference>
<dbReference type="InterPro" id="IPR003343">
    <property type="entry name" value="Big_2"/>
</dbReference>
<dbReference type="RefSeq" id="WP_003136863.1">
    <property type="nucleotide sequence ID" value="NZ_AMQS01000047.1"/>
</dbReference>
<dbReference type="SMART" id="SM00635">
    <property type="entry name" value="BID_2"/>
    <property type="match status" value="1"/>
</dbReference>
<dbReference type="EMBL" id="AMQS01000047">
    <property type="protein sequence ID" value="EKF50432.1"/>
    <property type="molecule type" value="Genomic_DNA"/>
</dbReference>
<sequence>MDNETLNLVVGGTQKLTATVLPEDADDKSVQFSSSDTAIATVTPVQGTVTAVAAGTATITATTVNGKTATCVVTVTAE</sequence>
<comment type="caution">
    <text evidence="2">The sequence shown here is derived from an EMBL/GenBank/DDBJ whole genome shotgun (WGS) entry which is preliminary data.</text>
</comment>
<gene>
    <name evidence="2" type="ORF">C426_2212</name>
</gene>
<evidence type="ECO:0000313" key="2">
    <source>
        <dbReference type="EMBL" id="EKF50432.1"/>
    </source>
</evidence>
<dbReference type="Gene3D" id="2.60.40.1080">
    <property type="match status" value="1"/>
</dbReference>
<dbReference type="AlphaFoldDB" id="K2QA86"/>
<dbReference type="eggNOG" id="COG5492">
    <property type="taxonomic scope" value="Bacteria"/>
</dbReference>
<reference evidence="2 3" key="1">
    <citation type="journal article" date="2012" name="J. Bacteriol.">
        <title>Genome Sequence of the Bacteriocin-Producing Strain Lactococcus garvieae DCC43.</title>
        <authorList>
            <person name="Gabrielsen C."/>
            <person name="Brede D.A."/>
            <person name="Hernandez P.E."/>
            <person name="Nes I.F."/>
            <person name="Diep D.B."/>
        </authorList>
    </citation>
    <scope>NUCLEOTIDE SEQUENCE [LARGE SCALE GENOMIC DNA]</scope>
    <source>
        <strain evidence="2 3">DCC43</strain>
    </source>
</reference>
<dbReference type="Pfam" id="PF02368">
    <property type="entry name" value="Big_2"/>
    <property type="match status" value="1"/>
</dbReference>
<name>K2QA86_9LACT</name>
<evidence type="ECO:0000313" key="3">
    <source>
        <dbReference type="Proteomes" id="UP000006787"/>
    </source>
</evidence>